<organism evidence="1 2">
    <name type="scientific">Trichodelitschia bisporula</name>
    <dbReference type="NCBI Taxonomy" id="703511"/>
    <lineage>
        <taxon>Eukaryota</taxon>
        <taxon>Fungi</taxon>
        <taxon>Dikarya</taxon>
        <taxon>Ascomycota</taxon>
        <taxon>Pezizomycotina</taxon>
        <taxon>Dothideomycetes</taxon>
        <taxon>Dothideomycetes incertae sedis</taxon>
        <taxon>Phaeotrichales</taxon>
        <taxon>Phaeotrichaceae</taxon>
        <taxon>Trichodelitschia</taxon>
    </lineage>
</organism>
<reference evidence="1" key="1">
    <citation type="journal article" date="2020" name="Stud. Mycol.">
        <title>101 Dothideomycetes genomes: a test case for predicting lifestyles and emergence of pathogens.</title>
        <authorList>
            <person name="Haridas S."/>
            <person name="Albert R."/>
            <person name="Binder M."/>
            <person name="Bloem J."/>
            <person name="Labutti K."/>
            <person name="Salamov A."/>
            <person name="Andreopoulos B."/>
            <person name="Baker S."/>
            <person name="Barry K."/>
            <person name="Bills G."/>
            <person name="Bluhm B."/>
            <person name="Cannon C."/>
            <person name="Castanera R."/>
            <person name="Culley D."/>
            <person name="Daum C."/>
            <person name="Ezra D."/>
            <person name="Gonzalez J."/>
            <person name="Henrissat B."/>
            <person name="Kuo A."/>
            <person name="Liang C."/>
            <person name="Lipzen A."/>
            <person name="Lutzoni F."/>
            <person name="Magnuson J."/>
            <person name="Mondo S."/>
            <person name="Nolan M."/>
            <person name="Ohm R."/>
            <person name="Pangilinan J."/>
            <person name="Park H.-J."/>
            <person name="Ramirez L."/>
            <person name="Alfaro M."/>
            <person name="Sun H."/>
            <person name="Tritt A."/>
            <person name="Yoshinaga Y."/>
            <person name="Zwiers L.-H."/>
            <person name="Turgeon B."/>
            <person name="Goodwin S."/>
            <person name="Spatafora J."/>
            <person name="Crous P."/>
            <person name="Grigoriev I."/>
        </authorList>
    </citation>
    <scope>NUCLEOTIDE SEQUENCE</scope>
    <source>
        <strain evidence="1">CBS 262.69</strain>
    </source>
</reference>
<evidence type="ECO:0000313" key="1">
    <source>
        <dbReference type="EMBL" id="KAF2404057.1"/>
    </source>
</evidence>
<accession>A0A6G1I7P4</accession>
<dbReference type="EMBL" id="ML996689">
    <property type="protein sequence ID" value="KAF2404057.1"/>
    <property type="molecule type" value="Genomic_DNA"/>
</dbReference>
<sequence>MTSECQGVQLHMLVEALGSWTRFCWARALARLRRTPFGCRITGQTFAAPVSKL</sequence>
<name>A0A6G1I7P4_9PEZI</name>
<dbReference type="AlphaFoldDB" id="A0A6G1I7P4"/>
<keyword evidence="2" id="KW-1185">Reference proteome</keyword>
<gene>
    <name evidence="1" type="ORF">EJ06DRAFT_527629</name>
</gene>
<protein>
    <submittedName>
        <fullName evidence="1">Uncharacterized protein</fullName>
    </submittedName>
</protein>
<dbReference type="Proteomes" id="UP000799640">
    <property type="component" value="Unassembled WGS sequence"/>
</dbReference>
<evidence type="ECO:0000313" key="2">
    <source>
        <dbReference type="Proteomes" id="UP000799640"/>
    </source>
</evidence>
<proteinExistence type="predicted"/>